<dbReference type="InterPro" id="IPR052198">
    <property type="entry name" value="IorB_Oxidoreductase"/>
</dbReference>
<accession>A0ABR7NIK6</accession>
<dbReference type="PANTHER" id="PTHR43854">
    <property type="entry name" value="INDOLEPYRUVATE OXIDOREDUCTASE SUBUNIT IORB"/>
    <property type="match status" value="1"/>
</dbReference>
<reference evidence="3 4" key="1">
    <citation type="submission" date="2020-08" db="EMBL/GenBank/DDBJ databases">
        <title>Genome public.</title>
        <authorList>
            <person name="Liu C."/>
            <person name="Sun Q."/>
        </authorList>
    </citation>
    <scope>NUCLEOTIDE SEQUENCE [LARGE SCALE GENOMIC DNA]</scope>
    <source>
        <strain evidence="3 4">BX1</strain>
    </source>
</reference>
<keyword evidence="4" id="KW-1185">Reference proteome</keyword>
<protein>
    <submittedName>
        <fullName evidence="3">Indolepyruvate oxidoreductase subunit beta</fullName>
    </submittedName>
</protein>
<dbReference type="RefSeq" id="WP_262399257.1">
    <property type="nucleotide sequence ID" value="NZ_JACRTB010000005.1"/>
</dbReference>
<dbReference type="SUPFAM" id="SSF53323">
    <property type="entry name" value="Pyruvate-ferredoxin oxidoreductase, PFOR, domain III"/>
    <property type="match status" value="1"/>
</dbReference>
<evidence type="ECO:0000313" key="3">
    <source>
        <dbReference type="EMBL" id="MBC8575637.1"/>
    </source>
</evidence>
<dbReference type="InterPro" id="IPR002869">
    <property type="entry name" value="Pyrv_flavodox_OxRed_cen"/>
</dbReference>
<dbReference type="Pfam" id="PF01558">
    <property type="entry name" value="POR"/>
    <property type="match status" value="1"/>
</dbReference>
<dbReference type="Gene3D" id="3.40.920.10">
    <property type="entry name" value="Pyruvate-ferredoxin oxidoreductase, PFOR, domain III"/>
    <property type="match status" value="1"/>
</dbReference>
<gene>
    <name evidence="3" type="ORF">H8717_04320</name>
</gene>
<proteinExistence type="predicted"/>
<comment type="caution">
    <text evidence="3">The sequence shown here is derived from an EMBL/GenBank/DDBJ whole genome shotgun (WGS) entry which is preliminary data.</text>
</comment>
<dbReference type="EMBL" id="JACRTB010000005">
    <property type="protein sequence ID" value="MBC8575637.1"/>
    <property type="molecule type" value="Genomic_DNA"/>
</dbReference>
<dbReference type="Proteomes" id="UP000658131">
    <property type="component" value="Unassembled WGS sequence"/>
</dbReference>
<evidence type="ECO:0000256" key="1">
    <source>
        <dbReference type="ARBA" id="ARBA00023002"/>
    </source>
</evidence>
<keyword evidence="1" id="KW-0560">Oxidoreductase</keyword>
<name>A0ABR7NIK6_9FIRM</name>
<evidence type="ECO:0000259" key="2">
    <source>
        <dbReference type="Pfam" id="PF01558"/>
    </source>
</evidence>
<dbReference type="PANTHER" id="PTHR43854:SF1">
    <property type="entry name" value="INDOLEPYRUVATE OXIDOREDUCTASE SUBUNIT IORB"/>
    <property type="match status" value="1"/>
</dbReference>
<evidence type="ECO:0000313" key="4">
    <source>
        <dbReference type="Proteomes" id="UP000658131"/>
    </source>
</evidence>
<sequence>MENVKSVLLVGVGGQGTILAAKLLTLGLMEAGYDVKMSEIHGMSQRGGSVSSQVRFGKQVLSPVIELGGADLLVSFEKMEALRWLEYLRPEGKVVVNDYEIPSAPVLSGAAEYPAGILDELCARASTIVVDAAAEAERLGGAKAMNVLLLGATIKLMGLESLDWEKIIRENVKPQFVELNLRALAFGQTLVG</sequence>
<dbReference type="NCBIfam" id="NF005325">
    <property type="entry name" value="PRK06853.1-5"/>
    <property type="match status" value="1"/>
</dbReference>
<feature type="domain" description="Pyruvate/ketoisovalerate oxidoreductase catalytic" evidence="2">
    <location>
        <begin position="13"/>
        <end position="185"/>
    </location>
</feature>
<dbReference type="InterPro" id="IPR019752">
    <property type="entry name" value="Pyrv/ketoisovalerate_OxRed_cat"/>
</dbReference>
<organism evidence="3 4">
    <name type="scientific">Yanshouia hominis</name>
    <dbReference type="NCBI Taxonomy" id="2763673"/>
    <lineage>
        <taxon>Bacteria</taxon>
        <taxon>Bacillati</taxon>
        <taxon>Bacillota</taxon>
        <taxon>Clostridia</taxon>
        <taxon>Eubacteriales</taxon>
        <taxon>Oscillospiraceae</taxon>
        <taxon>Yanshouia</taxon>
    </lineage>
</organism>